<proteinExistence type="predicted"/>
<evidence type="ECO:0000313" key="2">
    <source>
        <dbReference type="Proteomes" id="UP000324327"/>
    </source>
</evidence>
<evidence type="ECO:0000313" key="1">
    <source>
        <dbReference type="EMBL" id="TYL61131.1"/>
    </source>
</evidence>
<name>A0A5S4VPK8_9FIRM</name>
<dbReference type="AlphaFoldDB" id="A0A5S4VPK8"/>
<dbReference type="EMBL" id="VSTF01000002">
    <property type="protein sequence ID" value="TYL61131.1"/>
    <property type="molecule type" value="Genomic_DNA"/>
</dbReference>
<dbReference type="Proteomes" id="UP000324327">
    <property type="component" value="Unassembled WGS sequence"/>
</dbReference>
<gene>
    <name evidence="1" type="ORF">FYL31_02285</name>
</gene>
<accession>A0A5S4VPK8</accession>
<reference evidence="1 2" key="2">
    <citation type="submission" date="2019-09" db="EMBL/GenBank/DDBJ databases">
        <title>Strain-level analysis of Eubacterium rectale using genomes from metagenomes.</title>
        <authorList>
            <person name="Karcher N."/>
            <person name="Segata N."/>
        </authorList>
    </citation>
    <scope>NUCLEOTIDE SEQUENCE [LARGE SCALE GENOMIC DNA]</scope>
    <source>
        <strain evidence="1 2">T3WBe13</strain>
    </source>
</reference>
<reference evidence="1 2" key="1">
    <citation type="submission" date="2019-08" db="EMBL/GenBank/DDBJ databases">
        <authorList>
            <person name="Duncan S."/>
            <person name="Walker A."/>
        </authorList>
    </citation>
    <scope>NUCLEOTIDE SEQUENCE [LARGE SCALE GENOMIC DNA]</scope>
    <source>
        <strain evidence="1 2">T3WBe13</strain>
    </source>
</reference>
<sequence>MSNGEHEIRTPKGLRIGNRSVVDGKNMLQIKRGGCEDYISAESLVESIHGLPVKSIEFFTAENQRKEA</sequence>
<dbReference type="RefSeq" id="WP_148871829.1">
    <property type="nucleotide sequence ID" value="NZ_VSTF01000002.1"/>
</dbReference>
<protein>
    <submittedName>
        <fullName evidence="1">Uncharacterized protein</fullName>
    </submittedName>
</protein>
<comment type="caution">
    <text evidence="1">The sequence shown here is derived from an EMBL/GenBank/DDBJ whole genome shotgun (WGS) entry which is preliminary data.</text>
</comment>
<organism evidence="1 2">
    <name type="scientific">Agathobacter rectalis</name>
    <dbReference type="NCBI Taxonomy" id="39491"/>
    <lineage>
        <taxon>Bacteria</taxon>
        <taxon>Bacillati</taxon>
        <taxon>Bacillota</taxon>
        <taxon>Clostridia</taxon>
        <taxon>Lachnospirales</taxon>
        <taxon>Lachnospiraceae</taxon>
        <taxon>Agathobacter</taxon>
    </lineage>
</organism>